<proteinExistence type="predicted"/>
<reference evidence="2 3" key="1">
    <citation type="journal article" date="2021" name="Int. J. Syst. Evol. Microbiol.">
        <title>Amazonocrinis nigriterrae gen. nov., sp. nov., Atlanticothrix silvestris gen. nov., sp. nov. and Dendronalium phyllosphericum gen. nov., sp. nov., nostocacean cyanobacteria from Brazilian environments.</title>
        <authorList>
            <person name="Alvarenga D.O."/>
            <person name="Andreote A.P.D."/>
            <person name="Branco L.H.Z."/>
            <person name="Delbaje E."/>
            <person name="Cruz R.B."/>
            <person name="Varani A.M."/>
            <person name="Fiore M.F."/>
        </authorList>
    </citation>
    <scope>NUCLEOTIDE SEQUENCE [LARGE SCALE GENOMIC DNA]</scope>
    <source>
        <strain evidence="2 3">CENA369</strain>
    </source>
</reference>
<dbReference type="NCBIfam" id="TIGR02595">
    <property type="entry name" value="PEP_CTERM"/>
    <property type="match status" value="1"/>
</dbReference>
<dbReference type="EMBL" id="JAECZA010000237">
    <property type="protein sequence ID" value="MBH8576736.1"/>
    <property type="molecule type" value="Genomic_DNA"/>
</dbReference>
<feature type="chain" id="PRO_5035252963" evidence="1">
    <location>
        <begin position="30"/>
        <end position="246"/>
    </location>
</feature>
<organism evidence="2 3">
    <name type="scientific">Dendronalium phyllosphericum CENA369</name>
    <dbReference type="NCBI Taxonomy" id="1725256"/>
    <lineage>
        <taxon>Bacteria</taxon>
        <taxon>Bacillati</taxon>
        <taxon>Cyanobacteriota</taxon>
        <taxon>Cyanophyceae</taxon>
        <taxon>Nostocales</taxon>
        <taxon>Nostocaceae</taxon>
        <taxon>Dendronalium</taxon>
        <taxon>Dendronalium phyllosphericum</taxon>
    </lineage>
</organism>
<feature type="signal peptide" evidence="1">
    <location>
        <begin position="1"/>
        <end position="29"/>
    </location>
</feature>
<protein>
    <submittedName>
        <fullName evidence="2">LEVG family PEP-CTERM protein</fullName>
    </submittedName>
</protein>
<keyword evidence="3" id="KW-1185">Reference proteome</keyword>
<sequence>MKKFTMLATTFVASTLSLSFVNNISQAEAASLVPQQEGEIALTNVACFTGNCISTAPLGYTISSEVYSPNYKPSLLFSDKSSTVNNYSNQSNPGIVIKFTTPDAGTNPTAIENWFRPVAIKPNGNVVENGQLEVGQFKFNFAQTISELELSFFDIEQSGTAILNVNGVAVNQGILAASDSNIKKVKLTNVDSFVIRLGSIGGNFKYGDGVLLKASTPEPASTLSLGALVLGSMFGLRKSKKSSPAA</sequence>
<dbReference type="AlphaFoldDB" id="A0A8J7I668"/>
<keyword evidence="1" id="KW-0732">Signal</keyword>
<dbReference type="RefSeq" id="WP_214435461.1">
    <property type="nucleotide sequence ID" value="NZ_CAWPUQ010000165.1"/>
</dbReference>
<evidence type="ECO:0000313" key="3">
    <source>
        <dbReference type="Proteomes" id="UP000662314"/>
    </source>
</evidence>
<dbReference type="NCBIfam" id="NF038121">
    <property type="entry name" value="PEP_CTERM_LEVG"/>
    <property type="match status" value="1"/>
</dbReference>
<gene>
    <name evidence="2" type="ORF">I8752_27845</name>
</gene>
<name>A0A8J7I668_9NOST</name>
<dbReference type="Proteomes" id="UP000662314">
    <property type="component" value="Unassembled WGS sequence"/>
</dbReference>
<evidence type="ECO:0000313" key="2">
    <source>
        <dbReference type="EMBL" id="MBH8576736.1"/>
    </source>
</evidence>
<evidence type="ECO:0000256" key="1">
    <source>
        <dbReference type="SAM" id="SignalP"/>
    </source>
</evidence>
<accession>A0A8J7I668</accession>
<comment type="caution">
    <text evidence="2">The sequence shown here is derived from an EMBL/GenBank/DDBJ whole genome shotgun (WGS) entry which is preliminary data.</text>
</comment>
<dbReference type="InterPro" id="IPR013424">
    <property type="entry name" value="Ice-binding_C"/>
</dbReference>